<sequence>MAIITDEFIKNFQNQIYALKSLEKKIQDAIVRGNYELEQLNKNKGEPVEKVFRVPPKK</sequence>
<accession>A0ABN8K433</accession>
<dbReference type="EMBL" id="CAKXZS010000034">
    <property type="protein sequence ID" value="CAH2405005.1"/>
    <property type="molecule type" value="Genomic_DNA"/>
</dbReference>
<name>A0ABN8K433_9HYPH</name>
<dbReference type="RefSeq" id="WP_254027091.1">
    <property type="nucleotide sequence ID" value="NZ_CAKXZS010000034.1"/>
</dbReference>
<dbReference type="Proteomes" id="UP001152604">
    <property type="component" value="Unassembled WGS sequence"/>
</dbReference>
<gene>
    <name evidence="1" type="ORF">MES4922_40015</name>
</gene>
<keyword evidence="2" id="KW-1185">Reference proteome</keyword>
<comment type="caution">
    <text evidence="1">The sequence shown here is derived from an EMBL/GenBank/DDBJ whole genome shotgun (WGS) entry which is preliminary data.</text>
</comment>
<reference evidence="1" key="1">
    <citation type="submission" date="2022-03" db="EMBL/GenBank/DDBJ databases">
        <authorList>
            <person name="Brunel B."/>
        </authorList>
    </citation>
    <scope>NUCLEOTIDE SEQUENCE</scope>
    <source>
        <strain evidence="1">STM4922sample</strain>
    </source>
</reference>
<protein>
    <submittedName>
        <fullName evidence="1">Uncharacterized protein</fullName>
    </submittedName>
</protein>
<proteinExistence type="predicted"/>
<organism evidence="1 2">
    <name type="scientific">Mesorhizobium ventifaucium</name>
    <dbReference type="NCBI Taxonomy" id="666020"/>
    <lineage>
        <taxon>Bacteria</taxon>
        <taxon>Pseudomonadati</taxon>
        <taxon>Pseudomonadota</taxon>
        <taxon>Alphaproteobacteria</taxon>
        <taxon>Hyphomicrobiales</taxon>
        <taxon>Phyllobacteriaceae</taxon>
        <taxon>Mesorhizobium</taxon>
    </lineage>
</organism>
<evidence type="ECO:0000313" key="1">
    <source>
        <dbReference type="EMBL" id="CAH2405005.1"/>
    </source>
</evidence>
<evidence type="ECO:0000313" key="2">
    <source>
        <dbReference type="Proteomes" id="UP001152604"/>
    </source>
</evidence>